<dbReference type="PATRIC" id="fig|1719120.3.peg.1215"/>
<evidence type="ECO:0000313" key="9">
    <source>
        <dbReference type="EMBL" id="KPQ44271.1"/>
    </source>
</evidence>
<keyword evidence="3" id="KW-0813">Transport</keyword>
<dbReference type="InterPro" id="IPR038665">
    <property type="entry name" value="Voltage-dep_anion_channel_sf"/>
</dbReference>
<feature type="transmembrane region" description="Helical" evidence="8">
    <location>
        <begin position="82"/>
        <end position="102"/>
    </location>
</feature>
<dbReference type="GO" id="GO:0000319">
    <property type="term" value="F:sulfite transmembrane transporter activity"/>
    <property type="evidence" value="ECO:0007669"/>
    <property type="project" value="TreeGrafter"/>
</dbReference>
<organism evidence="9 10">
    <name type="scientific">Candidatus Methanoperedens nitratireducens</name>
    <dbReference type="NCBI Taxonomy" id="1392998"/>
    <lineage>
        <taxon>Archaea</taxon>
        <taxon>Methanobacteriati</taxon>
        <taxon>Methanobacteriota</taxon>
        <taxon>Stenosarchaea group</taxon>
        <taxon>Methanomicrobia</taxon>
        <taxon>Methanosarcinales</taxon>
        <taxon>ANME-2 cluster</taxon>
        <taxon>Candidatus Methanoperedentaceae</taxon>
        <taxon>Candidatus Methanoperedens</taxon>
    </lineage>
</organism>
<protein>
    <submittedName>
        <fullName evidence="9">C4-dicarboxylate transporter/malic acid transport protein</fullName>
    </submittedName>
</protein>
<feature type="transmembrane region" description="Helical" evidence="8">
    <location>
        <begin position="289"/>
        <end position="309"/>
    </location>
</feature>
<feature type="transmembrane region" description="Helical" evidence="8">
    <location>
        <begin position="148"/>
        <end position="170"/>
    </location>
</feature>
<comment type="caution">
    <text evidence="9">The sequence shown here is derived from an EMBL/GenBank/DDBJ whole genome shotgun (WGS) entry which is preliminary data.</text>
</comment>
<feature type="transmembrane region" description="Helical" evidence="8">
    <location>
        <begin position="52"/>
        <end position="70"/>
    </location>
</feature>
<feature type="transmembrane region" description="Helical" evidence="8">
    <location>
        <begin position="321"/>
        <end position="342"/>
    </location>
</feature>
<proteinExistence type="inferred from homology"/>
<evidence type="ECO:0000256" key="6">
    <source>
        <dbReference type="ARBA" id="ARBA00022989"/>
    </source>
</evidence>
<accession>A0A0P8AC30</accession>
<feature type="transmembrane region" description="Helical" evidence="8">
    <location>
        <begin position="214"/>
        <end position="235"/>
    </location>
</feature>
<keyword evidence="4" id="KW-1003">Cell membrane</keyword>
<dbReference type="Proteomes" id="UP000050360">
    <property type="component" value="Unassembled WGS sequence"/>
</dbReference>
<sequence length="351" mass="40082">MASKLKENMLTGVRELYPGYFALVMATGIVSIASFMLGMAYLAWPLFLINKAAYVILWLLTLIRLLRYFPDFIDDLIDHVRGPGFFTVVAGTCVLGSQYVIISGDYTTAIYLWFTGILLWFIHVYTFFTAMVIHEPKPDLETGIHGGWLISVVATQSVSVLGTLVVSSFPAGQETILFFTLFMYLFGAMLYLLIISLIFYRLIFFRPLPKAFTALYWVNMGAAAITTLAGARLIQNTHHWAFLQEILPFLKGFTLFFWATATWWIPLLLILGAWRHIYKRFPLGYDPQYWSIVFPFGMYTTSTLVFAQATGLSPFYLISRYFIYAALVAWFVIFIGMIRSIVNRLVMAQDL</sequence>
<dbReference type="PANTHER" id="PTHR31686">
    <property type="match status" value="1"/>
</dbReference>
<dbReference type="InterPro" id="IPR004695">
    <property type="entry name" value="SLAC1/Mae1/Ssu1/TehA"/>
</dbReference>
<keyword evidence="5 8" id="KW-0812">Transmembrane</keyword>
<dbReference type="GO" id="GO:0005886">
    <property type="term" value="C:plasma membrane"/>
    <property type="evidence" value="ECO:0007669"/>
    <property type="project" value="UniProtKB-SubCell"/>
</dbReference>
<keyword evidence="7 8" id="KW-0472">Membrane</keyword>
<dbReference type="AlphaFoldDB" id="A0A0P8AC30"/>
<evidence type="ECO:0000256" key="7">
    <source>
        <dbReference type="ARBA" id="ARBA00023136"/>
    </source>
</evidence>
<comment type="subcellular location">
    <subcellularLocation>
        <location evidence="1">Cell membrane</location>
        <topology evidence="1">Multi-pass membrane protein</topology>
    </subcellularLocation>
</comment>
<feature type="transmembrane region" description="Helical" evidence="8">
    <location>
        <begin position="176"/>
        <end position="202"/>
    </location>
</feature>
<reference evidence="9 10" key="1">
    <citation type="submission" date="2015-09" db="EMBL/GenBank/DDBJ databases">
        <title>A metagenomics-based metabolic model of nitrate-dependent anaerobic oxidation of methane by Methanoperedens-like archaea.</title>
        <authorList>
            <person name="Arshad A."/>
            <person name="Speth D.R."/>
            <person name="De Graaf R.M."/>
            <person name="Op Den Camp H.J."/>
            <person name="Jetten M.S."/>
            <person name="Welte C.U."/>
        </authorList>
    </citation>
    <scope>NUCLEOTIDE SEQUENCE [LARGE SCALE GENOMIC DNA]</scope>
</reference>
<dbReference type="EMBL" id="LKCM01000100">
    <property type="protein sequence ID" value="KPQ44271.1"/>
    <property type="molecule type" value="Genomic_DNA"/>
</dbReference>
<feature type="transmembrane region" description="Helical" evidence="8">
    <location>
        <begin position="255"/>
        <end position="277"/>
    </location>
</feature>
<gene>
    <name evidence="9" type="ORF">MPEBLZ_01132</name>
</gene>
<evidence type="ECO:0000256" key="5">
    <source>
        <dbReference type="ARBA" id="ARBA00022692"/>
    </source>
</evidence>
<comment type="similarity">
    <text evidence="2">Belongs to the tellurite-resistance/dicarboxylate transporter (TDT) family.</text>
</comment>
<evidence type="ECO:0000256" key="3">
    <source>
        <dbReference type="ARBA" id="ARBA00022448"/>
    </source>
</evidence>
<keyword evidence="6 8" id="KW-1133">Transmembrane helix</keyword>
<evidence type="ECO:0000256" key="2">
    <source>
        <dbReference type="ARBA" id="ARBA00008566"/>
    </source>
</evidence>
<feature type="transmembrane region" description="Helical" evidence="8">
    <location>
        <begin position="108"/>
        <end position="128"/>
    </location>
</feature>
<dbReference type="Gene3D" id="1.50.10.150">
    <property type="entry name" value="Voltage-dependent anion channel"/>
    <property type="match status" value="1"/>
</dbReference>
<evidence type="ECO:0000256" key="8">
    <source>
        <dbReference type="SAM" id="Phobius"/>
    </source>
</evidence>
<evidence type="ECO:0000256" key="4">
    <source>
        <dbReference type="ARBA" id="ARBA00022475"/>
    </source>
</evidence>
<feature type="transmembrane region" description="Helical" evidence="8">
    <location>
        <begin position="20"/>
        <end position="46"/>
    </location>
</feature>
<dbReference type="Pfam" id="PF03595">
    <property type="entry name" value="SLAC1"/>
    <property type="match status" value="1"/>
</dbReference>
<dbReference type="InterPro" id="IPR051629">
    <property type="entry name" value="Sulfite_efflux_TDT"/>
</dbReference>
<dbReference type="PANTHER" id="PTHR31686:SF1">
    <property type="entry name" value="SULFITE EFFLUX PUMP SSU1"/>
    <property type="match status" value="1"/>
</dbReference>
<evidence type="ECO:0000256" key="1">
    <source>
        <dbReference type="ARBA" id="ARBA00004651"/>
    </source>
</evidence>
<dbReference type="CDD" id="cd09319">
    <property type="entry name" value="TDT_like_1"/>
    <property type="match status" value="1"/>
</dbReference>
<evidence type="ECO:0000313" key="10">
    <source>
        <dbReference type="Proteomes" id="UP000050360"/>
    </source>
</evidence>
<name>A0A0P8AC30_9EURY</name>